<reference evidence="9 10" key="1">
    <citation type="submission" date="2020-06" db="EMBL/GenBank/DDBJ databases">
        <authorList>
            <person name="Li R."/>
            <person name="Bekaert M."/>
        </authorList>
    </citation>
    <scope>NUCLEOTIDE SEQUENCE [LARGE SCALE GENOMIC DNA]</scope>
    <source>
        <strain evidence="10">wild</strain>
    </source>
</reference>
<proteinExistence type="predicted"/>
<dbReference type="GO" id="GO:0030170">
    <property type="term" value="F:pyridoxal phosphate binding"/>
    <property type="evidence" value="ECO:0007669"/>
    <property type="project" value="InterPro"/>
</dbReference>
<evidence type="ECO:0000256" key="2">
    <source>
        <dbReference type="ARBA" id="ARBA00012093"/>
    </source>
</evidence>
<keyword evidence="3" id="KW-0663">Pyridoxal phosphate</keyword>
<dbReference type="GO" id="GO:0006565">
    <property type="term" value="P:L-serine catabolic process"/>
    <property type="evidence" value="ECO:0007669"/>
    <property type="project" value="TreeGrafter"/>
</dbReference>
<dbReference type="Proteomes" id="UP000507470">
    <property type="component" value="Unassembled WGS sequence"/>
</dbReference>
<evidence type="ECO:0000313" key="10">
    <source>
        <dbReference type="Proteomes" id="UP000507470"/>
    </source>
</evidence>
<dbReference type="CDD" id="cd01562">
    <property type="entry name" value="Thr-dehyd"/>
    <property type="match status" value="1"/>
</dbReference>
<dbReference type="PANTHER" id="PTHR48078:SF14">
    <property type="entry name" value="L-SERINE AMMONIA-LYASE"/>
    <property type="match status" value="1"/>
</dbReference>
<evidence type="ECO:0000259" key="8">
    <source>
        <dbReference type="Pfam" id="PF00291"/>
    </source>
</evidence>
<dbReference type="GO" id="GO:0006567">
    <property type="term" value="P:L-threonine catabolic process"/>
    <property type="evidence" value="ECO:0007669"/>
    <property type="project" value="TreeGrafter"/>
</dbReference>
<dbReference type="EC" id="4.3.1.17" evidence="2"/>
<dbReference type="GO" id="GO:0003941">
    <property type="term" value="F:L-serine ammonia-lyase activity"/>
    <property type="evidence" value="ECO:0007669"/>
    <property type="project" value="UniProtKB-EC"/>
</dbReference>
<dbReference type="InterPro" id="IPR050147">
    <property type="entry name" value="Ser/Thr_Dehydratase"/>
</dbReference>
<dbReference type="InterPro" id="IPR001926">
    <property type="entry name" value="TrpB-like_PALP"/>
</dbReference>
<organism evidence="9 10">
    <name type="scientific">Mytilus coruscus</name>
    <name type="common">Sea mussel</name>
    <dbReference type="NCBI Taxonomy" id="42192"/>
    <lineage>
        <taxon>Eukaryota</taxon>
        <taxon>Metazoa</taxon>
        <taxon>Spiralia</taxon>
        <taxon>Lophotrochozoa</taxon>
        <taxon>Mollusca</taxon>
        <taxon>Bivalvia</taxon>
        <taxon>Autobranchia</taxon>
        <taxon>Pteriomorphia</taxon>
        <taxon>Mytilida</taxon>
        <taxon>Mytiloidea</taxon>
        <taxon>Mytilidae</taxon>
        <taxon>Mytilinae</taxon>
        <taxon>Mytilus</taxon>
    </lineage>
</organism>
<dbReference type="PANTHER" id="PTHR48078">
    <property type="entry name" value="THREONINE DEHYDRATASE, MITOCHONDRIAL-RELATED"/>
    <property type="match status" value="1"/>
</dbReference>
<dbReference type="InterPro" id="IPR036052">
    <property type="entry name" value="TrpB-like_PALP_sf"/>
</dbReference>
<comment type="catalytic activity">
    <reaction evidence="7">
        <text>L-serine = pyruvate + NH4(+)</text>
        <dbReference type="Rhea" id="RHEA:19169"/>
        <dbReference type="ChEBI" id="CHEBI:15361"/>
        <dbReference type="ChEBI" id="CHEBI:28938"/>
        <dbReference type="ChEBI" id="CHEBI:33384"/>
        <dbReference type="EC" id="4.3.1.17"/>
    </reaction>
</comment>
<dbReference type="OrthoDB" id="4418812at2759"/>
<comment type="cofactor">
    <cofactor evidence="1">
        <name>pyridoxal 5'-phosphate</name>
        <dbReference type="ChEBI" id="CHEBI:597326"/>
    </cofactor>
</comment>
<evidence type="ECO:0000256" key="1">
    <source>
        <dbReference type="ARBA" id="ARBA00001933"/>
    </source>
</evidence>
<dbReference type="GO" id="GO:0004794">
    <property type="term" value="F:threonine deaminase activity"/>
    <property type="evidence" value="ECO:0007669"/>
    <property type="project" value="TreeGrafter"/>
</dbReference>
<evidence type="ECO:0000256" key="3">
    <source>
        <dbReference type="ARBA" id="ARBA00022898"/>
    </source>
</evidence>
<evidence type="ECO:0000313" key="9">
    <source>
        <dbReference type="EMBL" id="CAC5406942.1"/>
    </source>
</evidence>
<sequence>MTNDSCKKCDHHYSDVYSSKYRTISNSEPVHSGESLDFNTMPSEDGLITLREIEDARKNLEESDLGVIKTPLLKHVTGMFPQLPQSVDLYLKLENTQTTGSFKIRGVANQMKFLPDDVKKGEKKLITMSAGNYGKAFAYALQKHKLSGLCLMPITAPQSRVELIKGYGIKVEQSPTSQIQASIDEYVKEKKYNFLHSFDDLDLIAGYGSASLEILEEDVKPDVVLVCCGGGGLVSGVASGFKLSGLKDSRIYAVEPEGSPTMYESYKKGSPVTMRVKSIAGGLSPPYAGTKAFQHCKKYVKDVILVSDQEILDTMQQFYKRGLVVEPSGCAAMAALLGGHVPDIEGKKIVVFVTGGNVTPSEMVSLL</sequence>
<dbReference type="AlphaFoldDB" id="A0A6J8DHP9"/>
<dbReference type="PROSITE" id="PS00165">
    <property type="entry name" value="DEHYDRATASE_SER_THR"/>
    <property type="match status" value="1"/>
</dbReference>
<feature type="domain" description="Tryptophan synthase beta chain-like PALP" evidence="8">
    <location>
        <begin position="66"/>
        <end position="355"/>
    </location>
</feature>
<evidence type="ECO:0000256" key="5">
    <source>
        <dbReference type="ARBA" id="ARBA00041766"/>
    </source>
</evidence>
<dbReference type="EMBL" id="CACVKT020007264">
    <property type="protein sequence ID" value="CAC5406942.1"/>
    <property type="molecule type" value="Genomic_DNA"/>
</dbReference>
<name>A0A6J8DHP9_MYTCO</name>
<dbReference type="GO" id="GO:0009097">
    <property type="term" value="P:isoleucine biosynthetic process"/>
    <property type="evidence" value="ECO:0007669"/>
    <property type="project" value="TreeGrafter"/>
</dbReference>
<dbReference type="Gene3D" id="3.40.50.1100">
    <property type="match status" value="2"/>
</dbReference>
<accession>A0A6J8DHP9</accession>
<dbReference type="SUPFAM" id="SSF53686">
    <property type="entry name" value="Tryptophan synthase beta subunit-like PLP-dependent enzymes"/>
    <property type="match status" value="1"/>
</dbReference>
<protein>
    <recommendedName>
        <fullName evidence="2">L-serine ammonia-lyase</fullName>
        <ecNumber evidence="2">4.3.1.17</ecNumber>
    </recommendedName>
    <alternativeName>
        <fullName evidence="5">L-serine deaminase</fullName>
    </alternativeName>
    <alternativeName>
        <fullName evidence="6">L-threonine dehydratase</fullName>
    </alternativeName>
</protein>
<evidence type="ECO:0000256" key="6">
    <source>
        <dbReference type="ARBA" id="ARBA00042605"/>
    </source>
</evidence>
<keyword evidence="4" id="KW-0456">Lyase</keyword>
<dbReference type="InterPro" id="IPR000634">
    <property type="entry name" value="Ser/Thr_deHydtase_PyrdxlP-BS"/>
</dbReference>
<evidence type="ECO:0000256" key="7">
    <source>
        <dbReference type="ARBA" id="ARBA00049406"/>
    </source>
</evidence>
<evidence type="ECO:0000256" key="4">
    <source>
        <dbReference type="ARBA" id="ARBA00023239"/>
    </source>
</evidence>
<dbReference type="Pfam" id="PF00291">
    <property type="entry name" value="PALP"/>
    <property type="match status" value="1"/>
</dbReference>
<gene>
    <name evidence="9" type="ORF">MCOR_40458</name>
</gene>
<keyword evidence="10" id="KW-1185">Reference proteome</keyword>